<feature type="domain" description="Tc1-like transposase DDE" evidence="1">
    <location>
        <begin position="1"/>
        <end position="107"/>
    </location>
</feature>
<gene>
    <name evidence="2" type="ORF">NQ315_000036</name>
</gene>
<proteinExistence type="predicted"/>
<evidence type="ECO:0000313" key="3">
    <source>
        <dbReference type="Proteomes" id="UP001159042"/>
    </source>
</evidence>
<sequence length="164" mass="19360">MNQENFTEWLTEKLLPNIPEHSVIVMDNAPYHSVQEDKVPTKSALKTDIIAWLTKKVQLHRPPDEEKIYKIDILKLHGHTPIRTPPYMCELNPIELAWARIKHLMKCRNTTGEFSINALKEATQEAIKSITKEEWIKYCQHVIKIEDNYWENDQLLEEVQPLNY</sequence>
<evidence type="ECO:0000259" key="1">
    <source>
        <dbReference type="Pfam" id="PF13358"/>
    </source>
</evidence>
<dbReference type="GO" id="GO:0003676">
    <property type="term" value="F:nucleic acid binding"/>
    <property type="evidence" value="ECO:0007669"/>
    <property type="project" value="InterPro"/>
</dbReference>
<keyword evidence="3" id="KW-1185">Reference proteome</keyword>
<dbReference type="PANTHER" id="PTHR33939">
    <property type="entry name" value="PROTEIN CBG22215"/>
    <property type="match status" value="1"/>
</dbReference>
<dbReference type="EMBL" id="JANEYG010000106">
    <property type="protein sequence ID" value="KAJ8912979.1"/>
    <property type="molecule type" value="Genomic_DNA"/>
</dbReference>
<name>A0AAV8VFP1_9CUCU</name>
<dbReference type="Proteomes" id="UP001159042">
    <property type="component" value="Unassembled WGS sequence"/>
</dbReference>
<reference evidence="2 3" key="1">
    <citation type="journal article" date="2023" name="Insect Mol. Biol.">
        <title>Genome sequencing provides insights into the evolution of gene families encoding plant cell wall-degrading enzymes in longhorned beetles.</title>
        <authorList>
            <person name="Shin N.R."/>
            <person name="Okamura Y."/>
            <person name="Kirsch R."/>
            <person name="Pauchet Y."/>
        </authorList>
    </citation>
    <scope>NUCLEOTIDE SEQUENCE [LARGE SCALE GENOMIC DNA]</scope>
    <source>
        <strain evidence="2">EAD_L_NR</strain>
    </source>
</reference>
<dbReference type="AlphaFoldDB" id="A0AAV8VFP1"/>
<dbReference type="Pfam" id="PF13358">
    <property type="entry name" value="DDE_3"/>
    <property type="match status" value="1"/>
</dbReference>
<dbReference type="InterPro" id="IPR036397">
    <property type="entry name" value="RNaseH_sf"/>
</dbReference>
<dbReference type="InterPro" id="IPR038717">
    <property type="entry name" value="Tc1-like_DDE_dom"/>
</dbReference>
<dbReference type="Gene3D" id="3.30.420.10">
    <property type="entry name" value="Ribonuclease H-like superfamily/Ribonuclease H"/>
    <property type="match status" value="1"/>
</dbReference>
<protein>
    <recommendedName>
        <fullName evidence="1">Tc1-like transposase DDE domain-containing protein</fullName>
    </recommendedName>
</protein>
<comment type="caution">
    <text evidence="2">The sequence shown here is derived from an EMBL/GenBank/DDBJ whole genome shotgun (WGS) entry which is preliminary data.</text>
</comment>
<accession>A0AAV8VFP1</accession>
<evidence type="ECO:0000313" key="2">
    <source>
        <dbReference type="EMBL" id="KAJ8912979.1"/>
    </source>
</evidence>
<organism evidence="2 3">
    <name type="scientific">Exocentrus adspersus</name>
    <dbReference type="NCBI Taxonomy" id="1586481"/>
    <lineage>
        <taxon>Eukaryota</taxon>
        <taxon>Metazoa</taxon>
        <taxon>Ecdysozoa</taxon>
        <taxon>Arthropoda</taxon>
        <taxon>Hexapoda</taxon>
        <taxon>Insecta</taxon>
        <taxon>Pterygota</taxon>
        <taxon>Neoptera</taxon>
        <taxon>Endopterygota</taxon>
        <taxon>Coleoptera</taxon>
        <taxon>Polyphaga</taxon>
        <taxon>Cucujiformia</taxon>
        <taxon>Chrysomeloidea</taxon>
        <taxon>Cerambycidae</taxon>
        <taxon>Lamiinae</taxon>
        <taxon>Acanthocinini</taxon>
        <taxon>Exocentrus</taxon>
    </lineage>
</organism>
<dbReference type="PANTHER" id="PTHR33939:SF1">
    <property type="entry name" value="DUF4371 DOMAIN-CONTAINING PROTEIN"/>
    <property type="match status" value="1"/>
</dbReference>